<gene>
    <name evidence="2" type="ORF">P4T90_16005</name>
</gene>
<dbReference type="Proteomes" id="UP001341444">
    <property type="component" value="Unassembled WGS sequence"/>
</dbReference>
<organism evidence="2 3">
    <name type="scientific">Heyndrickxia acidicola</name>
    <dbReference type="NCBI Taxonomy" id="209389"/>
    <lineage>
        <taxon>Bacteria</taxon>
        <taxon>Bacillati</taxon>
        <taxon>Bacillota</taxon>
        <taxon>Bacilli</taxon>
        <taxon>Bacillales</taxon>
        <taxon>Bacillaceae</taxon>
        <taxon>Heyndrickxia</taxon>
    </lineage>
</organism>
<evidence type="ECO:0000256" key="1">
    <source>
        <dbReference type="SAM" id="MobiDB-lite"/>
    </source>
</evidence>
<reference evidence="2 3" key="1">
    <citation type="submission" date="2023-03" db="EMBL/GenBank/DDBJ databases">
        <title>Bacillus Genome Sequencing.</title>
        <authorList>
            <person name="Dunlap C."/>
        </authorList>
    </citation>
    <scope>NUCLEOTIDE SEQUENCE [LARGE SCALE GENOMIC DNA]</scope>
    <source>
        <strain evidence="2 3">B-23453</strain>
    </source>
</reference>
<evidence type="ECO:0000313" key="3">
    <source>
        <dbReference type="Proteomes" id="UP001341444"/>
    </source>
</evidence>
<keyword evidence="3" id="KW-1185">Reference proteome</keyword>
<proteinExistence type="predicted"/>
<comment type="caution">
    <text evidence="2">The sequence shown here is derived from an EMBL/GenBank/DDBJ whole genome shotgun (WGS) entry which is preliminary data.</text>
</comment>
<feature type="region of interest" description="Disordered" evidence="1">
    <location>
        <begin position="1"/>
        <end position="21"/>
    </location>
</feature>
<feature type="compositionally biased region" description="Polar residues" evidence="1">
    <location>
        <begin position="9"/>
        <end position="21"/>
    </location>
</feature>
<dbReference type="EMBL" id="JARMAB010000023">
    <property type="protein sequence ID" value="MED1204553.1"/>
    <property type="molecule type" value="Genomic_DNA"/>
</dbReference>
<accession>A0ABU6MLN8</accession>
<name>A0ABU6MLN8_9BACI</name>
<sequence>MEELCGESVSKSMVSNLTKKL</sequence>
<evidence type="ECO:0000313" key="2">
    <source>
        <dbReference type="EMBL" id="MED1204553.1"/>
    </source>
</evidence>
<protein>
    <submittedName>
        <fullName evidence="2">Uncharacterized protein</fullName>
    </submittedName>
</protein>
<feature type="non-terminal residue" evidence="2">
    <location>
        <position position="21"/>
    </location>
</feature>